<evidence type="ECO:0000256" key="2">
    <source>
        <dbReference type="ARBA" id="ARBA00023002"/>
    </source>
</evidence>
<evidence type="ECO:0000313" key="5">
    <source>
        <dbReference type="Proteomes" id="UP000277294"/>
    </source>
</evidence>
<dbReference type="GO" id="GO:0005506">
    <property type="term" value="F:iron ion binding"/>
    <property type="evidence" value="ECO:0007669"/>
    <property type="project" value="InterPro"/>
</dbReference>
<dbReference type="Pfam" id="PF01315">
    <property type="entry name" value="Ald_Xan_dh_C"/>
    <property type="match status" value="1"/>
</dbReference>
<dbReference type="InterPro" id="IPR008274">
    <property type="entry name" value="AldOxase/xan_DH_MoCoBD1"/>
</dbReference>
<dbReference type="SUPFAM" id="SSF56003">
    <property type="entry name" value="Molybdenum cofactor-binding domain"/>
    <property type="match status" value="1"/>
</dbReference>
<organism evidence="4 5">
    <name type="scientific">Pigmentiphaga humi</name>
    <dbReference type="NCBI Taxonomy" id="2478468"/>
    <lineage>
        <taxon>Bacteria</taxon>
        <taxon>Pseudomonadati</taxon>
        <taxon>Pseudomonadota</taxon>
        <taxon>Betaproteobacteria</taxon>
        <taxon>Burkholderiales</taxon>
        <taxon>Alcaligenaceae</taxon>
        <taxon>Pigmentiphaga</taxon>
    </lineage>
</organism>
<dbReference type="Gene3D" id="3.30.365.10">
    <property type="entry name" value="Aldehyde oxidase/xanthine dehydrogenase, molybdopterin binding domain"/>
    <property type="match status" value="4"/>
</dbReference>
<protein>
    <submittedName>
        <fullName evidence="4">Carbon monoxide dehydrogenase large chain</fullName>
        <ecNumber evidence="4">1.2.99.2</ecNumber>
    </submittedName>
</protein>
<gene>
    <name evidence="4" type="primary">cutL</name>
    <name evidence="4" type="ORF">PIGHUM_00971</name>
</gene>
<reference evidence="4 5" key="1">
    <citation type="submission" date="2018-10" db="EMBL/GenBank/DDBJ databases">
        <authorList>
            <person name="Criscuolo A."/>
        </authorList>
    </citation>
    <scope>NUCLEOTIDE SEQUENCE [LARGE SCALE GENOMIC DNA]</scope>
    <source>
        <strain evidence="4">DnA1</strain>
    </source>
</reference>
<dbReference type="PANTHER" id="PTHR11908">
    <property type="entry name" value="XANTHINE DEHYDROGENASE"/>
    <property type="match status" value="1"/>
</dbReference>
<dbReference type="PANTHER" id="PTHR11908:SF132">
    <property type="entry name" value="ALDEHYDE OXIDASE 1-RELATED"/>
    <property type="match status" value="1"/>
</dbReference>
<dbReference type="RefSeq" id="WP_222929219.1">
    <property type="nucleotide sequence ID" value="NZ_UWPJ01000008.1"/>
</dbReference>
<dbReference type="SMART" id="SM01008">
    <property type="entry name" value="Ald_Xan_dh_C"/>
    <property type="match status" value="1"/>
</dbReference>
<dbReference type="Proteomes" id="UP000277294">
    <property type="component" value="Unassembled WGS sequence"/>
</dbReference>
<dbReference type="InterPro" id="IPR037165">
    <property type="entry name" value="AldOxase/xan_DH_Mopterin-bd_sf"/>
</dbReference>
<dbReference type="EC" id="1.2.99.2" evidence="4"/>
<keyword evidence="1" id="KW-0500">Molybdenum</keyword>
<dbReference type="InterPro" id="IPR036856">
    <property type="entry name" value="Ald_Oxase/Xan_DH_a/b_sf"/>
</dbReference>
<dbReference type="InterPro" id="IPR016208">
    <property type="entry name" value="Ald_Oxase/xanthine_DH-like"/>
</dbReference>
<sequence length="812" mass="87837">MAEAGKFRYIGKHRRAVEHRRFVSGRGRYAADIQLPDVLHVAIVASPHAHARIRAIDASEALAMPGVHAVLTGEELCANTDAMLPGVDAPEVKRYALADGVARYSGEWVAAVVAESRALAEDAAEAVAVDYEPMPHVVDPLAAMEDSAPQVHPRHGSNVIFRRVFDWGEVDDHFAQAPHKLSYRVRWARSSTVPIETFAVSCWWNDATGILDVWASIQMPKYPDQLAKALRLPGNAVRVHYDVDVGGSYGVKRGIKHTVLVGYLARKLGRPVRFIEDRLENMRGGDMQGPDRIFDVTLAFDAEGIIKSMRMRAVDDIGAYSGRSPLQLGKPVGAIVGPYRIASVQYDAVSVMTNKTPQEAVRGFGQAPTNYAIETGIDKVARFLKMDRVELRLRNLIGKDEFPYLIPSGTHYDSGDYAAVLGKAMDAAPFDDLLRQREELRRRGLLAGIGISTCLEPSGGNSAFEPLFNAKNPTTTWMDSCLVRIDLSGSITALMGTSTSGQAHETLVSTVVGEILHREPDGIRVLHADSLNALPSNSPVGSRMAIMLGGAAAGAAKKLRAKLLRIAAHNLGVAEDQLAYEGGNVAVAAEPGRSMSWDSLVEIAHRMYHKLPEGMEPGLQEKFVWEVPTGGKLPTEDGRVQMYPCHSFESHVVLVSIDPETGKTAFHRYVCGHDCGVMISPDVVHGMTYGGIAHGLGASMMEKFAFSEEGQLLAGTFMDYLLPSALEVPSVTIVDHCTPSPLTEFGQKGSGEAGYLGSPAAIASAINDALAPAGASIDELPMTPQAIWSALRKARQEARTQSFSRTQEVEPV</sequence>
<dbReference type="AlphaFoldDB" id="A0A3P4AYQ4"/>
<dbReference type="InterPro" id="IPR046867">
    <property type="entry name" value="AldOxase/xan_DH_MoCoBD2"/>
</dbReference>
<accession>A0A3P4AYQ4</accession>
<evidence type="ECO:0000259" key="3">
    <source>
        <dbReference type="SMART" id="SM01008"/>
    </source>
</evidence>
<dbReference type="Pfam" id="PF20256">
    <property type="entry name" value="MoCoBD_2"/>
    <property type="match status" value="1"/>
</dbReference>
<dbReference type="Pfam" id="PF02738">
    <property type="entry name" value="MoCoBD_1"/>
    <property type="match status" value="1"/>
</dbReference>
<dbReference type="GO" id="GO:0016491">
    <property type="term" value="F:oxidoreductase activity"/>
    <property type="evidence" value="ECO:0007669"/>
    <property type="project" value="UniProtKB-KW"/>
</dbReference>
<keyword evidence="2 4" id="KW-0560">Oxidoreductase</keyword>
<evidence type="ECO:0000313" key="4">
    <source>
        <dbReference type="EMBL" id="VCU68912.1"/>
    </source>
</evidence>
<dbReference type="EMBL" id="UWPJ01000008">
    <property type="protein sequence ID" value="VCU68912.1"/>
    <property type="molecule type" value="Genomic_DNA"/>
</dbReference>
<dbReference type="Gene3D" id="3.90.1170.50">
    <property type="entry name" value="Aldehyde oxidase/xanthine dehydrogenase, a/b hammerhead"/>
    <property type="match status" value="1"/>
</dbReference>
<name>A0A3P4AYQ4_9BURK</name>
<proteinExistence type="predicted"/>
<dbReference type="InterPro" id="IPR000674">
    <property type="entry name" value="Ald_Oxase/Xan_DH_a/b"/>
</dbReference>
<dbReference type="SUPFAM" id="SSF54665">
    <property type="entry name" value="CO dehydrogenase molybdoprotein N-domain-like"/>
    <property type="match status" value="1"/>
</dbReference>
<evidence type="ECO:0000256" key="1">
    <source>
        <dbReference type="ARBA" id="ARBA00022505"/>
    </source>
</evidence>
<keyword evidence="5" id="KW-1185">Reference proteome</keyword>
<feature type="domain" description="Aldehyde oxidase/xanthine dehydrogenase a/b hammerhead" evidence="3">
    <location>
        <begin position="24"/>
        <end position="135"/>
    </location>
</feature>